<dbReference type="NCBIfam" id="NF047765">
    <property type="entry name" value="LIC_13387_fam"/>
    <property type="match status" value="1"/>
</dbReference>
<proteinExistence type="predicted"/>
<organism evidence="1 2">
    <name type="scientific">Chitinophaga solisilvae</name>
    <dbReference type="NCBI Taxonomy" id="1233460"/>
    <lineage>
        <taxon>Bacteria</taxon>
        <taxon>Pseudomonadati</taxon>
        <taxon>Bacteroidota</taxon>
        <taxon>Chitinophagia</taxon>
        <taxon>Chitinophagales</taxon>
        <taxon>Chitinophagaceae</taxon>
        <taxon>Chitinophaga</taxon>
    </lineage>
</organism>
<reference evidence="1" key="1">
    <citation type="submission" date="2020-05" db="EMBL/GenBank/DDBJ databases">
        <title>Chitinophaga laudate sp. nov., isolated from a tropical peat swamp.</title>
        <authorList>
            <person name="Goh C.B.S."/>
            <person name="Lee M.S."/>
            <person name="Parimannan S."/>
            <person name="Pasbakhsh P."/>
            <person name="Yule C.M."/>
            <person name="Rajandas H."/>
            <person name="Loke S."/>
            <person name="Croft L."/>
            <person name="Tan J.B.L."/>
        </authorList>
    </citation>
    <scope>NUCLEOTIDE SEQUENCE</scope>
    <source>
        <strain evidence="1">Mgbs1</strain>
    </source>
</reference>
<evidence type="ECO:0000313" key="2">
    <source>
        <dbReference type="Proteomes" id="UP000281028"/>
    </source>
</evidence>
<accession>A0A433WQE2</accession>
<dbReference type="Proteomes" id="UP000281028">
    <property type="component" value="Unassembled WGS sequence"/>
</dbReference>
<comment type="caution">
    <text evidence="1">The sequence shown here is derived from an EMBL/GenBank/DDBJ whole genome shotgun (WGS) entry which is preliminary data.</text>
</comment>
<gene>
    <name evidence="1" type="ORF">ECE50_002460</name>
</gene>
<keyword evidence="2" id="KW-1185">Reference proteome</keyword>
<dbReference type="AlphaFoldDB" id="A0A433WQE2"/>
<name>A0A433WQE2_9BACT</name>
<dbReference type="InterPro" id="IPR058068">
    <property type="entry name" value="LIC_13387-like"/>
</dbReference>
<dbReference type="EMBL" id="RIAR02000001">
    <property type="protein sequence ID" value="NSL85675.1"/>
    <property type="molecule type" value="Genomic_DNA"/>
</dbReference>
<sequence length="147" mass="16679">MNKTIKISFLIAASILLTCGVMHVHGIFFSQDLYPENRELLTLMQSSTIQMSPAGIVWDLWIGFHAMFGMSLVFTGALLLYLAVRQFPFLCRQHYIICLYIITIGFFLWTGNRYLIPPFVISMAVPLVLLITGYLIILTTRAGEVNK</sequence>
<dbReference type="OrthoDB" id="960254at2"/>
<protein>
    <submittedName>
        <fullName evidence="1">Uncharacterized protein</fullName>
    </submittedName>
</protein>
<evidence type="ECO:0000313" key="1">
    <source>
        <dbReference type="EMBL" id="NSL85675.1"/>
    </source>
</evidence>